<dbReference type="InParanoid" id="A0A1E7F0W2"/>
<gene>
    <name evidence="1" type="ORF">FRACYDRAFT_244962</name>
</gene>
<dbReference type="AlphaFoldDB" id="A0A1E7F0W2"/>
<sequence>MESNSRNKRIRLDDRAVIAVPTILSVGLPIEEEESAIRKLKKWKFIDDDVTSESDKWYELANSTHSFLYAIKRVPLRPMLVFAYLRDIPMMRYILLKSRDASEVSRCDSTGEYFPMNICTKSSDSCWGVMEVVKWLREQGANISQRFPRPNGYGDGFLGFSIFGSFIKRGYRDDDYVSLWLLREGVLLNEHGEFDRESAMVDLFPNCHGEEINEHTSEPNNNTYRRVKTWAQDIVHDFRSFFVFLTGTLALPLPDECAPKLQNELHRKLSSRAAAERICQKMDQPEDRIELVQEISTPLYIFNGHCGILERIAAFAGIESKEHLRTAKGLIQIYEMKNPYIMKYACRSH</sequence>
<organism evidence="1 2">
    <name type="scientific">Fragilariopsis cylindrus CCMP1102</name>
    <dbReference type="NCBI Taxonomy" id="635003"/>
    <lineage>
        <taxon>Eukaryota</taxon>
        <taxon>Sar</taxon>
        <taxon>Stramenopiles</taxon>
        <taxon>Ochrophyta</taxon>
        <taxon>Bacillariophyta</taxon>
        <taxon>Bacillariophyceae</taxon>
        <taxon>Bacillariophycidae</taxon>
        <taxon>Bacillariales</taxon>
        <taxon>Bacillariaceae</taxon>
        <taxon>Fragilariopsis</taxon>
    </lineage>
</organism>
<protein>
    <submittedName>
        <fullName evidence="1">Uncharacterized protein</fullName>
    </submittedName>
</protein>
<keyword evidence="2" id="KW-1185">Reference proteome</keyword>
<dbReference type="Proteomes" id="UP000095751">
    <property type="component" value="Unassembled WGS sequence"/>
</dbReference>
<reference evidence="1 2" key="1">
    <citation type="submission" date="2016-09" db="EMBL/GenBank/DDBJ databases">
        <title>Extensive genetic diversity and differential bi-allelic expression allows diatom success in the polar Southern Ocean.</title>
        <authorList>
            <consortium name="DOE Joint Genome Institute"/>
            <person name="Mock T."/>
            <person name="Otillar R.P."/>
            <person name="Strauss J."/>
            <person name="Dupont C."/>
            <person name="Frickenhaus S."/>
            <person name="Maumus F."/>
            <person name="Mcmullan M."/>
            <person name="Sanges R."/>
            <person name="Schmutz J."/>
            <person name="Toseland A."/>
            <person name="Valas R."/>
            <person name="Veluchamy A."/>
            <person name="Ward B.J."/>
            <person name="Allen A."/>
            <person name="Barry K."/>
            <person name="Falciatore A."/>
            <person name="Ferrante M."/>
            <person name="Fortunato A.E."/>
            <person name="Gloeckner G."/>
            <person name="Gruber A."/>
            <person name="Hipkin R."/>
            <person name="Janech M."/>
            <person name="Kroth P."/>
            <person name="Leese F."/>
            <person name="Lindquist E."/>
            <person name="Lyon B.R."/>
            <person name="Martin J."/>
            <person name="Mayer C."/>
            <person name="Parker M."/>
            <person name="Quesneville H."/>
            <person name="Raymond J."/>
            <person name="Uhlig C."/>
            <person name="Valentin K.U."/>
            <person name="Worden A.Z."/>
            <person name="Armbrust E.V."/>
            <person name="Bowler C."/>
            <person name="Green B."/>
            <person name="Moulton V."/>
            <person name="Van Oosterhout C."/>
            <person name="Grigoriev I."/>
        </authorList>
    </citation>
    <scope>NUCLEOTIDE SEQUENCE [LARGE SCALE GENOMIC DNA]</scope>
    <source>
        <strain evidence="1 2">CCMP1102</strain>
    </source>
</reference>
<name>A0A1E7F0W2_9STRA</name>
<proteinExistence type="predicted"/>
<dbReference type="KEGG" id="fcy:FRACYDRAFT_244962"/>
<accession>A0A1E7F0W2</accession>
<evidence type="ECO:0000313" key="2">
    <source>
        <dbReference type="Proteomes" id="UP000095751"/>
    </source>
</evidence>
<evidence type="ECO:0000313" key="1">
    <source>
        <dbReference type="EMBL" id="OEU11842.1"/>
    </source>
</evidence>
<dbReference type="EMBL" id="KV784366">
    <property type="protein sequence ID" value="OEU11842.1"/>
    <property type="molecule type" value="Genomic_DNA"/>
</dbReference>